<name>A0A4C2E714_9SACH</name>
<feature type="transmembrane region" description="Helical" evidence="5">
    <location>
        <begin position="386"/>
        <end position="413"/>
    </location>
</feature>
<dbReference type="OrthoDB" id="264392at2759"/>
<proteinExistence type="predicted"/>
<evidence type="ECO:0008006" key="10">
    <source>
        <dbReference type="Google" id="ProtNLM"/>
    </source>
</evidence>
<protein>
    <recommendedName>
        <fullName evidence="10">Golgi pH regulator</fullName>
    </recommendedName>
</protein>
<evidence type="ECO:0000256" key="2">
    <source>
        <dbReference type="ARBA" id="ARBA00022692"/>
    </source>
</evidence>
<evidence type="ECO:0000256" key="3">
    <source>
        <dbReference type="ARBA" id="ARBA00022989"/>
    </source>
</evidence>
<feature type="domain" description="Abscisic acid G-protein coupled receptor-like" evidence="6">
    <location>
        <begin position="301"/>
        <end position="522"/>
    </location>
</feature>
<reference evidence="8 9" key="1">
    <citation type="submission" date="2019-01" db="EMBL/GenBank/DDBJ databases">
        <title>Draft Genome Sequencing of Zygosaccharomyces mellis Ca-7.</title>
        <authorList>
            <person name="Shiwa Y."/>
            <person name="Kanesaki Y."/>
            <person name="Ishige T."/>
            <person name="Mura K."/>
            <person name="Hori T."/>
            <person name="Tamura T."/>
        </authorList>
    </citation>
    <scope>NUCLEOTIDE SEQUENCE [LARGE SCALE GENOMIC DNA]</scope>
    <source>
        <strain evidence="8 9">Ca-7</strain>
    </source>
</reference>
<feature type="transmembrane region" description="Helical" evidence="5">
    <location>
        <begin position="152"/>
        <end position="174"/>
    </location>
</feature>
<dbReference type="InterPro" id="IPR015672">
    <property type="entry name" value="GPHR/GTG"/>
</dbReference>
<accession>A0A4C2E714</accession>
<evidence type="ECO:0000256" key="5">
    <source>
        <dbReference type="SAM" id="Phobius"/>
    </source>
</evidence>
<evidence type="ECO:0000259" key="7">
    <source>
        <dbReference type="Pfam" id="PF12537"/>
    </source>
</evidence>
<dbReference type="Pfam" id="PF12430">
    <property type="entry name" value="ABA_GPCR"/>
    <property type="match status" value="1"/>
</dbReference>
<sequence length="528" mass="60499">MEDVFMVIVLISSSLLTYHWSYGKLWFLVDSLFEAMVTPSSTRGIEKVPKLEIDDNHFLYKLYANYSLSSTKILKAIRIIFSMAIVSYVITIEIVLWQIKNADIKQQANFISTWIWPFVSSVLSVLLILVQPFFALMMLLNKSFDDKLDIDSLIIVTSVTLLVIITTLNFTTIGPFKYTENILTKLSILGITVMAMLSSIASISTLYYTYIMIKSRIKGSVTNDSRKVFNDINTGTLLWYTDDMVTEKMEEYQKHIDETIKILNRLDKEDSDKESPMRTRLMDKIGWYQLELGQLESRLREPKFVQILKKMFQFSFLFYCFQKVVMSFTKRIPLIITDVIRGRQYGQLEENSLGADPLVITISSILDVIFFRFSYQHDLDALTRQISLIISTSLFACSFSTVATTISYMIALLPTRFRILVMYAIHSGGGPSELPQFKKEGRGSQHYKSPSIIKNLFVSELSGIYVVATILTIRSNLPFAVSQKVNELLGQRFTVPNVVIDSWFEIIYGVFCILTLIGIKAAEWTLLE</sequence>
<evidence type="ECO:0000256" key="1">
    <source>
        <dbReference type="ARBA" id="ARBA00004141"/>
    </source>
</evidence>
<dbReference type="GO" id="GO:0016020">
    <property type="term" value="C:membrane"/>
    <property type="evidence" value="ECO:0007669"/>
    <property type="project" value="UniProtKB-SubCell"/>
</dbReference>
<feature type="transmembrane region" description="Helical" evidence="5">
    <location>
        <begin position="353"/>
        <end position="374"/>
    </location>
</feature>
<comment type="caution">
    <text evidence="8">The sequence shown here is derived from an EMBL/GenBank/DDBJ whole genome shotgun (WGS) entry which is preliminary data.</text>
</comment>
<keyword evidence="4 5" id="KW-0472">Membrane</keyword>
<evidence type="ECO:0000259" key="6">
    <source>
        <dbReference type="Pfam" id="PF12430"/>
    </source>
</evidence>
<dbReference type="PANTHER" id="PTHR15948">
    <property type="entry name" value="G-PROTEIN COUPLED RECEPTOR 89-RELATED"/>
    <property type="match status" value="1"/>
</dbReference>
<dbReference type="InterPro" id="IPR025969">
    <property type="entry name" value="ABA_GPCR_dom"/>
</dbReference>
<keyword evidence="2 5" id="KW-0812">Transmembrane</keyword>
<evidence type="ECO:0000256" key="4">
    <source>
        <dbReference type="ARBA" id="ARBA00023136"/>
    </source>
</evidence>
<dbReference type="Pfam" id="PF12537">
    <property type="entry name" value="GPHR_N"/>
    <property type="match status" value="1"/>
</dbReference>
<dbReference type="Proteomes" id="UP000301737">
    <property type="component" value="Unassembled WGS sequence"/>
</dbReference>
<dbReference type="PANTHER" id="PTHR15948:SF0">
    <property type="entry name" value="GOLGI PH REGULATOR A-RELATED"/>
    <property type="match status" value="1"/>
</dbReference>
<feature type="transmembrane region" description="Helical" evidence="5">
    <location>
        <begin position="186"/>
        <end position="210"/>
    </location>
</feature>
<dbReference type="AlphaFoldDB" id="A0A4C2E714"/>
<dbReference type="InterPro" id="IPR022535">
    <property type="entry name" value="Golgi_pH-regulator_cons_dom"/>
</dbReference>
<organism evidence="8 9">
    <name type="scientific">Zygosaccharomyces mellis</name>
    <dbReference type="NCBI Taxonomy" id="42258"/>
    <lineage>
        <taxon>Eukaryota</taxon>
        <taxon>Fungi</taxon>
        <taxon>Dikarya</taxon>
        <taxon>Ascomycota</taxon>
        <taxon>Saccharomycotina</taxon>
        <taxon>Saccharomycetes</taxon>
        <taxon>Saccharomycetales</taxon>
        <taxon>Saccharomycetaceae</taxon>
        <taxon>Zygosaccharomyces</taxon>
    </lineage>
</organism>
<feature type="transmembrane region" description="Helical" evidence="5">
    <location>
        <begin position="79"/>
        <end position="99"/>
    </location>
</feature>
<feature type="domain" description="Golgi pH regulator conserved" evidence="7">
    <location>
        <begin position="176"/>
        <end position="251"/>
    </location>
</feature>
<dbReference type="EMBL" id="BIMX01000003">
    <property type="protein sequence ID" value="GCE97788.1"/>
    <property type="molecule type" value="Genomic_DNA"/>
</dbReference>
<keyword evidence="9" id="KW-1185">Reference proteome</keyword>
<gene>
    <name evidence="8" type="ORF">ZYGM_000964</name>
</gene>
<evidence type="ECO:0000313" key="8">
    <source>
        <dbReference type="EMBL" id="GCE97788.1"/>
    </source>
</evidence>
<comment type="subcellular location">
    <subcellularLocation>
        <location evidence="1">Membrane</location>
        <topology evidence="1">Multi-pass membrane protein</topology>
    </subcellularLocation>
</comment>
<evidence type="ECO:0000313" key="9">
    <source>
        <dbReference type="Proteomes" id="UP000301737"/>
    </source>
</evidence>
<keyword evidence="3 5" id="KW-1133">Transmembrane helix</keyword>
<feature type="transmembrane region" description="Helical" evidence="5">
    <location>
        <begin position="114"/>
        <end position="140"/>
    </location>
</feature>